<dbReference type="Proteomes" id="UP000295345">
    <property type="component" value="Unassembled WGS sequence"/>
</dbReference>
<dbReference type="InterPro" id="IPR007995">
    <property type="entry name" value="DUF742"/>
</dbReference>
<dbReference type="EMBL" id="SMKI01000516">
    <property type="protein sequence ID" value="TDC64511.1"/>
    <property type="molecule type" value="Genomic_DNA"/>
</dbReference>
<protein>
    <submittedName>
        <fullName evidence="2">DUF742 domain-containing protein</fullName>
    </submittedName>
</protein>
<evidence type="ECO:0000313" key="2">
    <source>
        <dbReference type="EMBL" id="TDC64511.1"/>
    </source>
</evidence>
<organism evidence="2 3">
    <name type="scientific">Streptomyces hainanensis</name>
    <dbReference type="NCBI Taxonomy" id="402648"/>
    <lineage>
        <taxon>Bacteria</taxon>
        <taxon>Bacillati</taxon>
        <taxon>Actinomycetota</taxon>
        <taxon>Actinomycetes</taxon>
        <taxon>Kitasatosporales</taxon>
        <taxon>Streptomycetaceae</taxon>
        <taxon>Streptomyces</taxon>
    </lineage>
</organism>
<dbReference type="InterPro" id="IPR036390">
    <property type="entry name" value="WH_DNA-bd_sf"/>
</dbReference>
<feature type="region of interest" description="Disordered" evidence="1">
    <location>
        <begin position="1"/>
        <end position="33"/>
    </location>
</feature>
<dbReference type="Pfam" id="PF05331">
    <property type="entry name" value="DUF742"/>
    <property type="match status" value="1"/>
</dbReference>
<dbReference type="PANTHER" id="PTHR36221">
    <property type="entry name" value="DUF742 DOMAIN-CONTAINING PROTEIN"/>
    <property type="match status" value="1"/>
</dbReference>
<keyword evidence="3" id="KW-1185">Reference proteome</keyword>
<dbReference type="InterPro" id="IPR036388">
    <property type="entry name" value="WH-like_DNA-bd_sf"/>
</dbReference>
<sequence>MTGATGATGPTEPSGVGGRRSRRPRRGGGGAAGRAVPLYIVTGGRSESGDDLDSLLLDLVTLVVARSTAPDAGHSPEHAALLRVCQHPISVAEISAHLGLPFSAVTVLLKDLRAGGLVELRHTREAQRQAAADPDIETLKALIDGLQRL</sequence>
<evidence type="ECO:0000256" key="1">
    <source>
        <dbReference type="SAM" id="MobiDB-lite"/>
    </source>
</evidence>
<dbReference type="OrthoDB" id="3390328at2"/>
<gene>
    <name evidence="2" type="ORF">E1283_31475</name>
</gene>
<dbReference type="InterPro" id="IPR011991">
    <property type="entry name" value="ArsR-like_HTH"/>
</dbReference>
<dbReference type="CDD" id="cd00090">
    <property type="entry name" value="HTH_ARSR"/>
    <property type="match status" value="1"/>
</dbReference>
<accession>A0A4R4SLJ0</accession>
<name>A0A4R4SLJ0_9ACTN</name>
<comment type="caution">
    <text evidence="2">The sequence shown here is derived from an EMBL/GenBank/DDBJ whole genome shotgun (WGS) entry which is preliminary data.</text>
</comment>
<dbReference type="Gene3D" id="1.10.10.10">
    <property type="entry name" value="Winged helix-like DNA-binding domain superfamily/Winged helix DNA-binding domain"/>
    <property type="match status" value="1"/>
</dbReference>
<proteinExistence type="predicted"/>
<dbReference type="PANTHER" id="PTHR36221:SF1">
    <property type="entry name" value="DUF742 DOMAIN-CONTAINING PROTEIN"/>
    <property type="match status" value="1"/>
</dbReference>
<dbReference type="SUPFAM" id="SSF46785">
    <property type="entry name" value="Winged helix' DNA-binding domain"/>
    <property type="match status" value="1"/>
</dbReference>
<reference evidence="2 3" key="1">
    <citation type="submission" date="2019-03" db="EMBL/GenBank/DDBJ databases">
        <title>Draft genome sequences of novel Actinobacteria.</title>
        <authorList>
            <person name="Sahin N."/>
            <person name="Ay H."/>
            <person name="Saygin H."/>
        </authorList>
    </citation>
    <scope>NUCLEOTIDE SEQUENCE [LARGE SCALE GENOMIC DNA]</scope>
    <source>
        <strain evidence="2 3">DSM 41900</strain>
    </source>
</reference>
<dbReference type="AlphaFoldDB" id="A0A4R4SLJ0"/>
<evidence type="ECO:0000313" key="3">
    <source>
        <dbReference type="Proteomes" id="UP000295345"/>
    </source>
</evidence>